<evidence type="ECO:0000313" key="3">
    <source>
        <dbReference type="EMBL" id="OKL56307.1"/>
    </source>
</evidence>
<evidence type="ECO:0000256" key="2">
    <source>
        <dbReference type="SAM" id="MobiDB-lite"/>
    </source>
</evidence>
<evidence type="ECO:0000313" key="4">
    <source>
        <dbReference type="Proteomes" id="UP000214365"/>
    </source>
</evidence>
<sequence length="721" mass="81381">MQGLWSRATARLPSSSCRCHACLRTYVNGVASRPTSTNRRGLRVANAVTTLYSSIFAGAAIADAIAKRKRRQEWDDKIAAVKEEVNELVDEERRLLEVLSIRELRHTGSTVATQTRLYSTSSRPIRAARGLRESHSLVSPAKDMVDDSNTAGKEGPSNDVPINPEITTPAEDAEIDASPAQATESTLKDVNDEEVENIEYDSMDNFADINNVIPRPEPDFIWERSSITRIKAIQKLAVQQLVYRLLVRPAIVHDYSGLPVDYQMDDALNRTPSNLLRRLQAVRRRLYSLKYIKDSPYDDLMQNLGIEEVDVMRRYVRERYDAFLKQDIQQYLSGKLSLQKLLMQVADNLLSCEEPDRPFAFALLISAFSRTHQNDLADLVLKCLIPNLFQLSTPLIIDIITHFRKTKNLKDFDLFLQMLRGEGGYHVNLRKTWQKKTVNGITITVPPMSSFNPIILTSVITATLRFDQPEKAEAYMHVARANGFVDNFATLSAFLRFYSVRKHYKSGLSTLSRALTFIVSSSDLEESRIARLILYMADFCACCGRDDLFSTLVHAAVQSGFDCNHAQRPGASTSYLAASYRRWRQTQEKLAIEGPEQQQEERPLSEKCATFVALTGERISQLQREAHGVNSTVSTTHLYHELQDAHRRLTHAGLQQADFDNSNSKRPHTSSDQPDSSELKSLRSQLEVLYLRIEQLSSSNSGPVVAKNETQERELNASSTS</sequence>
<dbReference type="RefSeq" id="XP_020116428.1">
    <property type="nucleotide sequence ID" value="XM_020263546.1"/>
</dbReference>
<organism evidence="3 4">
    <name type="scientific">Talaromyces atroroseus</name>
    <dbReference type="NCBI Taxonomy" id="1441469"/>
    <lineage>
        <taxon>Eukaryota</taxon>
        <taxon>Fungi</taxon>
        <taxon>Dikarya</taxon>
        <taxon>Ascomycota</taxon>
        <taxon>Pezizomycotina</taxon>
        <taxon>Eurotiomycetes</taxon>
        <taxon>Eurotiomycetidae</taxon>
        <taxon>Eurotiales</taxon>
        <taxon>Trichocomaceae</taxon>
        <taxon>Talaromyces</taxon>
        <taxon>Talaromyces sect. Trachyspermi</taxon>
    </lineage>
</organism>
<protein>
    <submittedName>
        <fullName evidence="3">Uncharacterized protein</fullName>
    </submittedName>
</protein>
<feature type="compositionally biased region" description="Polar residues" evidence="2">
    <location>
        <begin position="658"/>
        <end position="676"/>
    </location>
</feature>
<dbReference type="EMBL" id="LFMY01000015">
    <property type="protein sequence ID" value="OKL56307.1"/>
    <property type="molecule type" value="Genomic_DNA"/>
</dbReference>
<feature type="region of interest" description="Disordered" evidence="2">
    <location>
        <begin position="658"/>
        <end position="681"/>
    </location>
</feature>
<gene>
    <name evidence="3" type="ORF">UA08_08435</name>
</gene>
<keyword evidence="4" id="KW-1185">Reference proteome</keyword>
<evidence type="ECO:0000256" key="1">
    <source>
        <dbReference type="SAM" id="Coils"/>
    </source>
</evidence>
<feature type="region of interest" description="Disordered" evidence="2">
    <location>
        <begin position="129"/>
        <end position="166"/>
    </location>
</feature>
<proteinExistence type="predicted"/>
<feature type="coiled-coil region" evidence="1">
    <location>
        <begin position="71"/>
        <end position="102"/>
    </location>
</feature>
<keyword evidence="1" id="KW-0175">Coiled coil</keyword>
<dbReference type="Proteomes" id="UP000214365">
    <property type="component" value="Unassembled WGS sequence"/>
</dbReference>
<feature type="region of interest" description="Disordered" evidence="2">
    <location>
        <begin position="698"/>
        <end position="721"/>
    </location>
</feature>
<accession>A0A1Q5Q7W8</accession>
<dbReference type="STRING" id="1441469.A0A1Q5Q7W8"/>
<dbReference type="GeneID" id="31008191"/>
<name>A0A1Q5Q7W8_TALAT</name>
<comment type="caution">
    <text evidence="3">The sequence shown here is derived from an EMBL/GenBank/DDBJ whole genome shotgun (WGS) entry which is preliminary data.</text>
</comment>
<dbReference type="AlphaFoldDB" id="A0A1Q5Q7W8"/>
<reference evidence="3 4" key="1">
    <citation type="submission" date="2015-06" db="EMBL/GenBank/DDBJ databases">
        <title>Talaromyces atroroseus IBT 11181 draft genome.</title>
        <authorList>
            <person name="Rasmussen K.B."/>
            <person name="Rasmussen S."/>
            <person name="Petersen B."/>
            <person name="Sicheritz-Ponten T."/>
            <person name="Mortensen U.H."/>
            <person name="Thrane U."/>
        </authorList>
    </citation>
    <scope>NUCLEOTIDE SEQUENCE [LARGE SCALE GENOMIC DNA]</scope>
    <source>
        <strain evidence="3 4">IBT 11181</strain>
    </source>
</reference>
<dbReference type="OrthoDB" id="185373at2759"/>